<dbReference type="EMBL" id="DRXG01000037">
    <property type="protein sequence ID" value="HHN52055.1"/>
    <property type="molecule type" value="Genomic_DNA"/>
</dbReference>
<reference evidence="1" key="1">
    <citation type="journal article" date="2020" name="mSystems">
        <title>Genome- and Community-Level Interaction Insights into Carbon Utilization and Element Cycling Functions of Hydrothermarchaeota in Hydrothermal Sediment.</title>
        <authorList>
            <person name="Zhou Z."/>
            <person name="Liu Y."/>
            <person name="Xu W."/>
            <person name="Pan J."/>
            <person name="Luo Z.H."/>
            <person name="Li M."/>
        </authorList>
    </citation>
    <scope>NUCLEOTIDE SEQUENCE [LARGE SCALE GENOMIC DNA]</scope>
    <source>
        <strain evidence="1">SpSt-1073</strain>
    </source>
</reference>
<sequence length="141" mass="15993">MTRFRIGFQDTDSTGRVYFPTYVKWFDIAFIEHLRSQGVVFDKQGRLRMGDTLLNSTLVIGEYHCRIEKPSGYDDEVEAEIVSAEAGNKSLKVVFKLMNMQGEVLAHGHITYIMVDIKTGKAVPLHEIILRNILDISSAKT</sequence>
<gene>
    <name evidence="1" type="ORF">ENM30_01950</name>
</gene>
<protein>
    <submittedName>
        <fullName evidence="1">Acyl-CoA thioesterase</fullName>
    </submittedName>
</protein>
<name>A0A7J3WBG3_CALS0</name>
<proteinExistence type="predicted"/>
<organism evidence="1">
    <name type="scientific">Caldiarchaeum subterraneum</name>
    <dbReference type="NCBI Taxonomy" id="311458"/>
    <lineage>
        <taxon>Archaea</taxon>
        <taxon>Nitrososphaerota</taxon>
        <taxon>Candidatus Caldarchaeales</taxon>
        <taxon>Candidatus Caldarchaeaceae</taxon>
        <taxon>Candidatus Caldarchaeum</taxon>
    </lineage>
</organism>
<accession>A0A7J3WBG3</accession>
<dbReference type="InterPro" id="IPR029069">
    <property type="entry name" value="HotDog_dom_sf"/>
</dbReference>
<evidence type="ECO:0000313" key="1">
    <source>
        <dbReference type="EMBL" id="HHN52055.1"/>
    </source>
</evidence>
<dbReference type="Pfam" id="PF13279">
    <property type="entry name" value="4HBT_2"/>
    <property type="match status" value="1"/>
</dbReference>
<dbReference type="SUPFAM" id="SSF54637">
    <property type="entry name" value="Thioesterase/thiol ester dehydrase-isomerase"/>
    <property type="match status" value="1"/>
</dbReference>
<dbReference type="AlphaFoldDB" id="A0A7J3WBG3"/>
<dbReference type="CDD" id="cd00586">
    <property type="entry name" value="4HBT"/>
    <property type="match status" value="1"/>
</dbReference>
<dbReference type="Gene3D" id="3.10.129.10">
    <property type="entry name" value="Hotdog Thioesterase"/>
    <property type="match status" value="1"/>
</dbReference>
<comment type="caution">
    <text evidence="1">The sequence shown here is derived from an EMBL/GenBank/DDBJ whole genome shotgun (WGS) entry which is preliminary data.</text>
</comment>